<dbReference type="Pfam" id="PF03478">
    <property type="entry name" value="Beta-prop_KIB1-4"/>
    <property type="match status" value="1"/>
</dbReference>
<gene>
    <name evidence="2" type="ORF">PVAP13_2NG640003</name>
</gene>
<comment type="caution">
    <text evidence="2">The sequence shown here is derived from an EMBL/GenBank/DDBJ whole genome shotgun (WGS) entry which is preliminary data.</text>
</comment>
<feature type="domain" description="KIB1-4 beta-propeller" evidence="1">
    <location>
        <begin position="1"/>
        <end position="127"/>
    </location>
</feature>
<dbReference type="AlphaFoldDB" id="A0A8T0VEB1"/>
<dbReference type="InterPro" id="IPR005174">
    <property type="entry name" value="KIB1-4_b-propeller"/>
</dbReference>
<name>A0A8T0VEB1_PANVG</name>
<organism evidence="2 3">
    <name type="scientific">Panicum virgatum</name>
    <name type="common">Blackwell switchgrass</name>
    <dbReference type="NCBI Taxonomy" id="38727"/>
    <lineage>
        <taxon>Eukaryota</taxon>
        <taxon>Viridiplantae</taxon>
        <taxon>Streptophyta</taxon>
        <taxon>Embryophyta</taxon>
        <taxon>Tracheophyta</taxon>
        <taxon>Spermatophyta</taxon>
        <taxon>Magnoliopsida</taxon>
        <taxon>Liliopsida</taxon>
        <taxon>Poales</taxon>
        <taxon>Poaceae</taxon>
        <taxon>PACMAD clade</taxon>
        <taxon>Panicoideae</taxon>
        <taxon>Panicodae</taxon>
        <taxon>Paniceae</taxon>
        <taxon>Panicinae</taxon>
        <taxon>Panicum</taxon>
        <taxon>Panicum sect. Hiantes</taxon>
    </lineage>
</organism>
<protein>
    <recommendedName>
        <fullName evidence="1">KIB1-4 beta-propeller domain-containing protein</fullName>
    </recommendedName>
</protein>
<dbReference type="Proteomes" id="UP000823388">
    <property type="component" value="Chromosome 2N"/>
</dbReference>
<keyword evidence="3" id="KW-1185">Reference proteome</keyword>
<dbReference type="PANTHER" id="PTHR33110:SF43">
    <property type="entry name" value="F-BOX DOMAIN-CONTAINING PROTEIN"/>
    <property type="match status" value="1"/>
</dbReference>
<evidence type="ECO:0000259" key="1">
    <source>
        <dbReference type="Pfam" id="PF03478"/>
    </source>
</evidence>
<evidence type="ECO:0000313" key="3">
    <source>
        <dbReference type="Proteomes" id="UP000823388"/>
    </source>
</evidence>
<reference evidence="2" key="1">
    <citation type="submission" date="2020-05" db="EMBL/GenBank/DDBJ databases">
        <title>WGS assembly of Panicum virgatum.</title>
        <authorList>
            <person name="Lovell J.T."/>
            <person name="Jenkins J."/>
            <person name="Shu S."/>
            <person name="Juenger T.E."/>
            <person name="Schmutz J."/>
        </authorList>
    </citation>
    <scope>NUCLEOTIDE SEQUENCE</scope>
    <source>
        <strain evidence="2">AP13</strain>
    </source>
</reference>
<sequence>MVFLQGKLYALENITTSQDVVAIDDIVDEHDSNEPRVSRIELLIEGVSWLPERYSLRWPYLLESHGTLLMICRKISYKTEPTFGRRDGVTFVAGSSEFEVFEADFEHHLWTEVRNLGNDQALFLGPRVLKGCPCVSI</sequence>
<accession>A0A8T0VEB1</accession>
<evidence type="ECO:0000313" key="2">
    <source>
        <dbReference type="EMBL" id="KAG2632697.1"/>
    </source>
</evidence>
<dbReference type="EMBL" id="CM029040">
    <property type="protein sequence ID" value="KAG2632697.1"/>
    <property type="molecule type" value="Genomic_DNA"/>
</dbReference>
<proteinExistence type="predicted"/>
<dbReference type="PANTHER" id="PTHR33110">
    <property type="entry name" value="F-BOX/KELCH-REPEAT PROTEIN-RELATED"/>
    <property type="match status" value="1"/>
</dbReference>